<accession>A0A6P8IK55</accession>
<dbReference type="Proteomes" id="UP000515163">
    <property type="component" value="Unplaced"/>
</dbReference>
<organism evidence="1 3">
    <name type="scientific">Actinia tenebrosa</name>
    <name type="common">Australian red waratah sea anemone</name>
    <dbReference type="NCBI Taxonomy" id="6105"/>
    <lineage>
        <taxon>Eukaryota</taxon>
        <taxon>Metazoa</taxon>
        <taxon>Cnidaria</taxon>
        <taxon>Anthozoa</taxon>
        <taxon>Hexacorallia</taxon>
        <taxon>Actiniaria</taxon>
        <taxon>Actiniidae</taxon>
        <taxon>Actinia</taxon>
    </lineage>
</organism>
<dbReference type="GeneID" id="116302080"/>
<dbReference type="RefSeq" id="XP_031567137.1">
    <property type="nucleotide sequence ID" value="XM_031711277.1"/>
</dbReference>
<dbReference type="KEGG" id="aten:116302080"/>
<protein>
    <submittedName>
        <fullName evidence="2 3">Uncharacterized protein LOC116302080 isoform X1</fullName>
    </submittedName>
</protein>
<evidence type="ECO:0000313" key="1">
    <source>
        <dbReference type="Proteomes" id="UP000515163"/>
    </source>
</evidence>
<dbReference type="RefSeq" id="XP_031567136.1">
    <property type="nucleotide sequence ID" value="XM_031711276.1"/>
</dbReference>
<gene>
    <name evidence="2 3" type="primary">LOC116302080</name>
</gene>
<dbReference type="AlphaFoldDB" id="A0A6P8IK55"/>
<evidence type="ECO:0000313" key="2">
    <source>
        <dbReference type="RefSeq" id="XP_031567136.1"/>
    </source>
</evidence>
<evidence type="ECO:0000313" key="3">
    <source>
        <dbReference type="RefSeq" id="XP_031567137.1"/>
    </source>
</evidence>
<sequence>MARTAMKESKLKVQSTAMKLSTKTSTRLTLSPKDERKTLTGQGEIKEDTLCIQAGIEGKQNSRSTNRAAHLFTNAAFPLGFTPSQCALLASRQRNSNYLYFKASNNWEKSKPYSNETTSVSSTPDLRSSLRHEVEAKGVKSPSKLLAPINAGRKNINEKTGLTGYFKWKSKEEVAKYLAAHAQARLLWIQESEKMDEDVSNRRNDFNLRLSEKIRSPLRNPVYLFNKDSKKRF</sequence>
<keyword evidence="1" id="KW-1185">Reference proteome</keyword>
<name>A0A6P8IK55_ACTTE</name>
<proteinExistence type="predicted"/>
<dbReference type="OrthoDB" id="5971591at2759"/>
<reference evidence="2 3" key="1">
    <citation type="submission" date="2025-04" db="UniProtKB">
        <authorList>
            <consortium name="RefSeq"/>
        </authorList>
    </citation>
    <scope>IDENTIFICATION</scope>
    <source>
        <tissue evidence="2 3">Tentacle</tissue>
    </source>
</reference>